<dbReference type="Proteomes" id="UP000217199">
    <property type="component" value="Unassembled WGS sequence"/>
</dbReference>
<proteinExistence type="predicted"/>
<dbReference type="OrthoDB" id="2209940at2759"/>
<feature type="region of interest" description="Disordered" evidence="1">
    <location>
        <begin position="191"/>
        <end position="231"/>
    </location>
</feature>
<evidence type="ECO:0000313" key="2">
    <source>
        <dbReference type="EMBL" id="PAV21096.1"/>
    </source>
</evidence>
<dbReference type="PANTHER" id="PTHR28255">
    <property type="match status" value="1"/>
</dbReference>
<reference evidence="2 3" key="1">
    <citation type="journal article" date="2017" name="Mol. Ecol.">
        <title>Comparative and population genomic landscape of Phellinus noxius: A hypervariable fungus causing root rot in trees.</title>
        <authorList>
            <person name="Chung C.L."/>
            <person name="Lee T.J."/>
            <person name="Akiba M."/>
            <person name="Lee H.H."/>
            <person name="Kuo T.H."/>
            <person name="Liu D."/>
            <person name="Ke H.M."/>
            <person name="Yokoi T."/>
            <person name="Roa M.B."/>
            <person name="Lu M.J."/>
            <person name="Chang Y.Y."/>
            <person name="Ann P.J."/>
            <person name="Tsai J.N."/>
            <person name="Chen C.Y."/>
            <person name="Tzean S.S."/>
            <person name="Ota Y."/>
            <person name="Hattori T."/>
            <person name="Sahashi N."/>
            <person name="Liou R.F."/>
            <person name="Kikuchi T."/>
            <person name="Tsai I.J."/>
        </authorList>
    </citation>
    <scope>NUCLEOTIDE SEQUENCE [LARGE SCALE GENOMIC DNA]</scope>
    <source>
        <strain evidence="2 3">FFPRI411160</strain>
    </source>
</reference>
<sequence length="231" mass="24901">MFNGIYSHNAAPTDAELASQALNEESTYRFPAFTCNDAVTLGLSIRKRFRGSSRHATKGRGLVLKIQTISGHDLFSCTVGELGGTSSLGDVSLDAWASLDGMINVVRRTGHSSFYVEKGIGAMGKSPKDVGIRGDYAVNGGAFPIWLQNSLVCPIAIVAAYGGSSYEDHRLVVTSIRDYLAKTYNLTELQPQTPSVAPSNGRRTSMEWVTGDGYPVRNRAPSPFEPVDYGD</sequence>
<gene>
    <name evidence="2" type="ORF">PNOK_0372300</name>
</gene>
<accession>A0A286UNC2</accession>
<dbReference type="STRING" id="2282107.A0A286UNC2"/>
<dbReference type="EMBL" id="NBII01000003">
    <property type="protein sequence ID" value="PAV21096.1"/>
    <property type="molecule type" value="Genomic_DNA"/>
</dbReference>
<feature type="compositionally biased region" description="Polar residues" evidence="1">
    <location>
        <begin position="191"/>
        <end position="203"/>
    </location>
</feature>
<organism evidence="2 3">
    <name type="scientific">Pyrrhoderma noxium</name>
    <dbReference type="NCBI Taxonomy" id="2282107"/>
    <lineage>
        <taxon>Eukaryota</taxon>
        <taxon>Fungi</taxon>
        <taxon>Dikarya</taxon>
        <taxon>Basidiomycota</taxon>
        <taxon>Agaricomycotina</taxon>
        <taxon>Agaricomycetes</taxon>
        <taxon>Hymenochaetales</taxon>
        <taxon>Hymenochaetaceae</taxon>
        <taxon>Pyrrhoderma</taxon>
    </lineage>
</organism>
<dbReference type="InterPro" id="IPR010371">
    <property type="entry name" value="YBR137W-like"/>
</dbReference>
<evidence type="ECO:0000313" key="3">
    <source>
        <dbReference type="Proteomes" id="UP000217199"/>
    </source>
</evidence>
<evidence type="ECO:0000256" key="1">
    <source>
        <dbReference type="SAM" id="MobiDB-lite"/>
    </source>
</evidence>
<keyword evidence="3" id="KW-1185">Reference proteome</keyword>
<name>A0A286UNC2_9AGAM</name>
<dbReference type="AlphaFoldDB" id="A0A286UNC2"/>
<dbReference type="InterPro" id="IPR038084">
    <property type="entry name" value="PduO/GlcC-like_sf"/>
</dbReference>
<dbReference type="PANTHER" id="PTHR28255:SF1">
    <property type="entry name" value="UPF0303 PROTEIN YBR137W"/>
    <property type="match status" value="1"/>
</dbReference>
<protein>
    <submittedName>
        <fullName evidence="2">Uncharacterized protein</fullName>
    </submittedName>
</protein>
<dbReference type="InParanoid" id="A0A286UNC2"/>
<comment type="caution">
    <text evidence="2">The sequence shown here is derived from an EMBL/GenBank/DDBJ whole genome shotgun (WGS) entry which is preliminary data.</text>
</comment>
<dbReference type="Gene3D" id="3.30.450.150">
    <property type="entry name" value="Haem-degrading domain"/>
    <property type="match status" value="1"/>
</dbReference>